<comment type="caution">
    <text evidence="2">The sequence shown here is derived from an EMBL/GenBank/DDBJ whole genome shotgun (WGS) entry which is preliminary data.</text>
</comment>
<feature type="region of interest" description="Disordered" evidence="1">
    <location>
        <begin position="240"/>
        <end position="262"/>
    </location>
</feature>
<keyword evidence="2" id="KW-0378">Hydrolase</keyword>
<dbReference type="EMBL" id="JANEYT010000080">
    <property type="protein sequence ID" value="MCQ1060630.1"/>
    <property type="molecule type" value="Genomic_DNA"/>
</dbReference>
<evidence type="ECO:0000313" key="3">
    <source>
        <dbReference type="Proteomes" id="UP001524460"/>
    </source>
</evidence>
<sequence>MRNIAHLVKAVRCLLARPCHICITAVTLSGCVASNGPVQQTYQHSANEMVVIGVPMLLGGFGSAVPINNDYMITAKHVAQLSWDTGVIYHPACDLALVPRSSNAQPTWGLIYPDQTVIHHGHSLVGTAVSGEGRYIQDVVDTTTDCLYSLSDAPVMSGMSGGPVFNADGEIAGITVAIVDNPEELQNLQPAIRYSQFVPSPLIFDWLDALGIEVQSASTELAGIKVSDYVSQLNRPSTEDIQVASNTSDTTSEAQANSSQRRALLPVTQDSTYSTNNLSGLNFPEENDGVAANQSQQEVKLNPRTLLDSSGYNSSF</sequence>
<feature type="compositionally biased region" description="Polar residues" evidence="1">
    <location>
        <begin position="240"/>
        <end position="261"/>
    </location>
</feature>
<name>A0ABT1N7A8_9GAMM</name>
<keyword evidence="3" id="KW-1185">Reference proteome</keyword>
<dbReference type="InterPro" id="IPR009003">
    <property type="entry name" value="Peptidase_S1_PA"/>
</dbReference>
<dbReference type="InterPro" id="IPR043504">
    <property type="entry name" value="Peptidase_S1_PA_chymotrypsin"/>
</dbReference>
<reference evidence="2 3" key="1">
    <citation type="submission" date="2022-07" db="EMBL/GenBank/DDBJ databases">
        <title>Photobacterium pectinilyticum sp. nov., a marine bacterium isolated from surface seawater of Qingdao offshore.</title>
        <authorList>
            <person name="Wang X."/>
        </authorList>
    </citation>
    <scope>NUCLEOTIDE SEQUENCE [LARGE SCALE GENOMIC DNA]</scope>
    <source>
        <strain evidence="2 3">ZSDE20</strain>
    </source>
</reference>
<proteinExistence type="predicted"/>
<dbReference type="RefSeq" id="WP_255044711.1">
    <property type="nucleotide sequence ID" value="NZ_JANEYT010000080.1"/>
</dbReference>
<dbReference type="GO" id="GO:0006508">
    <property type="term" value="P:proteolysis"/>
    <property type="evidence" value="ECO:0007669"/>
    <property type="project" value="UniProtKB-KW"/>
</dbReference>
<protein>
    <submittedName>
        <fullName evidence="2">Serine protease</fullName>
    </submittedName>
</protein>
<dbReference type="PROSITE" id="PS51257">
    <property type="entry name" value="PROKAR_LIPOPROTEIN"/>
    <property type="match status" value="1"/>
</dbReference>
<accession>A0ABT1N7A8</accession>
<evidence type="ECO:0000313" key="2">
    <source>
        <dbReference type="EMBL" id="MCQ1060630.1"/>
    </source>
</evidence>
<evidence type="ECO:0000256" key="1">
    <source>
        <dbReference type="SAM" id="MobiDB-lite"/>
    </source>
</evidence>
<dbReference type="Gene3D" id="2.40.10.10">
    <property type="entry name" value="Trypsin-like serine proteases"/>
    <property type="match status" value="1"/>
</dbReference>
<keyword evidence="2" id="KW-0645">Protease</keyword>
<organism evidence="2 3">
    <name type="scientific">Photobacterium pectinilyticum</name>
    <dbReference type="NCBI Taxonomy" id="2906793"/>
    <lineage>
        <taxon>Bacteria</taxon>
        <taxon>Pseudomonadati</taxon>
        <taxon>Pseudomonadota</taxon>
        <taxon>Gammaproteobacteria</taxon>
        <taxon>Vibrionales</taxon>
        <taxon>Vibrionaceae</taxon>
        <taxon>Photobacterium</taxon>
    </lineage>
</organism>
<dbReference type="GO" id="GO:0008233">
    <property type="term" value="F:peptidase activity"/>
    <property type="evidence" value="ECO:0007669"/>
    <property type="project" value="UniProtKB-KW"/>
</dbReference>
<gene>
    <name evidence="2" type="ORF">NHN17_21525</name>
</gene>
<dbReference type="Proteomes" id="UP001524460">
    <property type="component" value="Unassembled WGS sequence"/>
</dbReference>
<dbReference type="SUPFAM" id="SSF50494">
    <property type="entry name" value="Trypsin-like serine proteases"/>
    <property type="match status" value="1"/>
</dbReference>